<comment type="pathway">
    <text evidence="1">Lipid metabolism.</text>
</comment>
<evidence type="ECO:0000256" key="4">
    <source>
        <dbReference type="ARBA" id="ARBA00022741"/>
    </source>
</evidence>
<dbReference type="NCBIfam" id="NF009124">
    <property type="entry name" value="PRK12476.1"/>
    <property type="match status" value="1"/>
</dbReference>
<evidence type="ECO:0000256" key="5">
    <source>
        <dbReference type="ARBA" id="ARBA00022832"/>
    </source>
</evidence>
<dbReference type="InterPro" id="IPR047968">
    <property type="entry name" value="FAAL_FadD32"/>
</dbReference>
<keyword evidence="6" id="KW-0067">ATP-binding</keyword>
<keyword evidence="3 10" id="KW-0436">Ligase</keyword>
<dbReference type="PANTHER" id="PTHR22754:SF32">
    <property type="entry name" value="DISCO-INTERACTING PROTEIN 2"/>
    <property type="match status" value="1"/>
</dbReference>
<dbReference type="FunFam" id="3.40.50.12780:FF:000013">
    <property type="entry name" value="Long-chain-fatty-acid--AMP ligase FadD32"/>
    <property type="match status" value="1"/>
</dbReference>
<protein>
    <recommendedName>
        <fullName evidence="8">Acyl-AMP synthetase</fullName>
    </recommendedName>
</protein>
<accession>A0A2S6AFF2</accession>
<dbReference type="GO" id="GO:0016874">
    <property type="term" value="F:ligase activity"/>
    <property type="evidence" value="ECO:0007669"/>
    <property type="project" value="UniProtKB-KW"/>
</dbReference>
<evidence type="ECO:0000259" key="9">
    <source>
        <dbReference type="Pfam" id="PF00501"/>
    </source>
</evidence>
<keyword evidence="11" id="KW-1185">Reference proteome</keyword>
<dbReference type="GO" id="GO:0070566">
    <property type="term" value="F:adenylyltransferase activity"/>
    <property type="evidence" value="ECO:0007669"/>
    <property type="project" value="UniProtKB-ARBA"/>
</dbReference>
<dbReference type="GO" id="GO:0006633">
    <property type="term" value="P:fatty acid biosynthetic process"/>
    <property type="evidence" value="ECO:0007669"/>
    <property type="project" value="TreeGrafter"/>
</dbReference>
<evidence type="ECO:0000256" key="2">
    <source>
        <dbReference type="ARBA" id="ARBA00006432"/>
    </source>
</evidence>
<organism evidence="10 11">
    <name type="scientific">Nocardia nova</name>
    <dbReference type="NCBI Taxonomy" id="37330"/>
    <lineage>
        <taxon>Bacteria</taxon>
        <taxon>Bacillati</taxon>
        <taxon>Actinomycetota</taxon>
        <taxon>Actinomycetes</taxon>
        <taxon>Mycobacteriales</taxon>
        <taxon>Nocardiaceae</taxon>
        <taxon>Nocardia</taxon>
    </lineage>
</organism>
<evidence type="ECO:0000256" key="1">
    <source>
        <dbReference type="ARBA" id="ARBA00005189"/>
    </source>
</evidence>
<feature type="domain" description="AMP-dependent synthetase/ligase" evidence="9">
    <location>
        <begin position="46"/>
        <end position="450"/>
    </location>
</feature>
<sequence length="652" mass="70560">MSPCCVCLGGEGMTDETFDDYLDETGNIAIPEGRTLVDYVEKHTRNDANDLAYRYIDYSRERDGEYQDLTWKEFGVRLRAVAARLQQVTKPGDRVAILAPQGLDYVISFFAAIYAGTIAVPLFDPDEPGHTDRLHAVLGDCKPSAILTASSSAAGVRQFFRPLPAAQRPRIIAVDAVPDTLGESWVRPNLAVDDIAYLQYTSGSTRTPAGVEITHRAVGTNLLQMVHAINLDWNSRGVTWLPLYHDMGLLCVILPAIGGKYITIMSPSAFVRRPGRWISELAAVSDGAGTFAAAPNFAFEHAAARGLPKNGETLDLSNVIGLINGSEPVTTSSMKKFNEAFAPYGLPKTAIKPCYGMAEATLFVSATRAEDEAKVIYVDRNELNAGRVVKVDQGAPNAIAQVSCGYIALSQWAAIVDPESIDSPEGAQELPEGRVGEIWLHGNNIGIGYWGREEETRKTFKNLLTNRQAEGSHAAGTPDDAIWLRTGDYGVYVDGELYITGRVKDLVIVDGRNHYPQDLEFSAQEASKMLRPGFIAAFSVPANQLPAEVFASDSHAGLKYDADDASEQLVIVAERGPGAHKADPQPIADAVRGALSQRHGVTVRDVLLVPAGSIPRTSSGKLARRACRAAYLEGTLRGGYQQQAFPDAPDEE</sequence>
<dbReference type="FunFam" id="3.30.300.30:FF:000029">
    <property type="entry name" value="Fatty-acid-CoA ligase FadD31"/>
    <property type="match status" value="1"/>
</dbReference>
<dbReference type="Gene3D" id="3.30.300.30">
    <property type="match status" value="1"/>
</dbReference>
<dbReference type="InterPro" id="IPR040097">
    <property type="entry name" value="FAAL/FAAC"/>
</dbReference>
<dbReference type="AlphaFoldDB" id="A0A2S6AFF2"/>
<dbReference type="EMBL" id="PSZD01000001">
    <property type="protein sequence ID" value="PPJ33106.1"/>
    <property type="molecule type" value="Genomic_DNA"/>
</dbReference>
<evidence type="ECO:0000313" key="11">
    <source>
        <dbReference type="Proteomes" id="UP000238356"/>
    </source>
</evidence>
<dbReference type="NCBIfam" id="NF038339">
    <property type="entry name" value="FAAL_FadD32"/>
    <property type="match status" value="1"/>
</dbReference>
<keyword evidence="5" id="KW-0276">Fatty acid metabolism</keyword>
<dbReference type="Gene3D" id="3.40.50.12780">
    <property type="entry name" value="N-terminal domain of ligase-like"/>
    <property type="match status" value="1"/>
</dbReference>
<evidence type="ECO:0000256" key="6">
    <source>
        <dbReference type="ARBA" id="ARBA00022840"/>
    </source>
</evidence>
<dbReference type="CDD" id="cd05931">
    <property type="entry name" value="FAAL"/>
    <property type="match status" value="1"/>
</dbReference>
<dbReference type="GO" id="GO:0005886">
    <property type="term" value="C:plasma membrane"/>
    <property type="evidence" value="ECO:0007669"/>
    <property type="project" value="TreeGrafter"/>
</dbReference>
<dbReference type="Proteomes" id="UP000238356">
    <property type="component" value="Unassembled WGS sequence"/>
</dbReference>
<dbReference type="InterPro" id="IPR045851">
    <property type="entry name" value="AMP-bd_C_sf"/>
</dbReference>
<dbReference type="PANTHER" id="PTHR22754">
    <property type="entry name" value="DISCO-INTERACTING PROTEIN 2 DIP2 -RELATED"/>
    <property type="match status" value="1"/>
</dbReference>
<evidence type="ECO:0000256" key="7">
    <source>
        <dbReference type="ARBA" id="ARBA00023098"/>
    </source>
</evidence>
<dbReference type="SUPFAM" id="SSF56801">
    <property type="entry name" value="Acetyl-CoA synthetase-like"/>
    <property type="match status" value="1"/>
</dbReference>
<evidence type="ECO:0000256" key="8">
    <source>
        <dbReference type="ARBA" id="ARBA00084062"/>
    </source>
</evidence>
<dbReference type="Pfam" id="PF00501">
    <property type="entry name" value="AMP-binding"/>
    <property type="match status" value="1"/>
</dbReference>
<dbReference type="InterPro" id="IPR000873">
    <property type="entry name" value="AMP-dep_synth/lig_dom"/>
</dbReference>
<reference evidence="10 11" key="1">
    <citation type="submission" date="2018-02" db="EMBL/GenBank/DDBJ databases">
        <title>8 Nocardia nova and 1 Nocardia cyriacigeorgica strain used for evolution to TMP-SMX.</title>
        <authorList>
            <person name="Mehta H."/>
            <person name="Weng J."/>
            <person name="Shamoo Y."/>
        </authorList>
    </citation>
    <scope>NUCLEOTIDE SEQUENCE [LARGE SCALE GENOMIC DNA]</scope>
    <source>
        <strain evidence="10 11">BAA2227</strain>
    </source>
</reference>
<comment type="similarity">
    <text evidence="2">Belongs to the ATP-dependent AMP-binding enzyme family.</text>
</comment>
<dbReference type="GO" id="GO:0071766">
    <property type="term" value="P:Actinobacterium-type cell wall biogenesis"/>
    <property type="evidence" value="ECO:0007669"/>
    <property type="project" value="UniProtKB-ARBA"/>
</dbReference>
<comment type="caution">
    <text evidence="10">The sequence shown here is derived from an EMBL/GenBank/DDBJ whole genome shotgun (WGS) entry which is preliminary data.</text>
</comment>
<dbReference type="GO" id="GO:0005524">
    <property type="term" value="F:ATP binding"/>
    <property type="evidence" value="ECO:0007669"/>
    <property type="project" value="UniProtKB-KW"/>
</dbReference>
<gene>
    <name evidence="10" type="ORF">C5F51_02075</name>
</gene>
<evidence type="ECO:0000313" key="10">
    <source>
        <dbReference type="EMBL" id="PPJ33106.1"/>
    </source>
</evidence>
<dbReference type="InterPro" id="IPR042099">
    <property type="entry name" value="ANL_N_sf"/>
</dbReference>
<evidence type="ECO:0000256" key="3">
    <source>
        <dbReference type="ARBA" id="ARBA00022598"/>
    </source>
</evidence>
<keyword evidence="7" id="KW-0443">Lipid metabolism</keyword>
<keyword evidence="4" id="KW-0547">Nucleotide-binding</keyword>
<name>A0A2S6AFF2_9NOCA</name>
<proteinExistence type="inferred from homology"/>